<feature type="transmembrane region" description="Helical" evidence="19">
    <location>
        <begin position="78"/>
        <end position="94"/>
    </location>
</feature>
<sequence length="279" mass="29537">MLKTRIITAVVLLVVLLAVLFSGSQIAIQALVALAFGATVWEAFRLFKYRGPVAIGIALVWTAAFAYTFYVHDGLAQARFWCALAAAIWLLRFLPSLKLGLPPLEGFGNTLLSMVYAVTLVSCFVAILVLLGRSAVYLLSSMAIVWVADIGAYFSGKAFGKRKLAPSISPGKSWEGAIGGWIAVLVLSAVTILAAPGVPLLQDTFAVRMQAQLGWGTALAALTVIVIASVVGDLFESQLKRRAGFKDSSSLLPGHGGVLDRVDALVPVLPIVALIGGWL</sequence>
<evidence type="ECO:0000256" key="15">
    <source>
        <dbReference type="ARBA" id="ARBA00023136"/>
    </source>
</evidence>
<keyword evidence="22" id="KW-1185">Reference proteome</keyword>
<dbReference type="GO" id="GO:0016024">
    <property type="term" value="P:CDP-diacylglycerol biosynthetic process"/>
    <property type="evidence" value="ECO:0007669"/>
    <property type="project" value="UniProtKB-UniPathway"/>
</dbReference>
<feature type="transmembrane region" description="Helical" evidence="19">
    <location>
        <begin position="114"/>
        <end position="131"/>
    </location>
</feature>
<evidence type="ECO:0000313" key="20">
    <source>
        <dbReference type="EMBL" id="GGY96846.1"/>
    </source>
</evidence>
<dbReference type="PROSITE" id="PS01315">
    <property type="entry name" value="CDS"/>
    <property type="match status" value="1"/>
</dbReference>
<evidence type="ECO:0000256" key="13">
    <source>
        <dbReference type="ARBA" id="ARBA00022989"/>
    </source>
</evidence>
<evidence type="ECO:0000256" key="5">
    <source>
        <dbReference type="ARBA" id="ARBA00010185"/>
    </source>
</evidence>
<dbReference type="EMBL" id="CP038026">
    <property type="protein sequence ID" value="QBQ35571.1"/>
    <property type="molecule type" value="Genomic_DNA"/>
</dbReference>
<feature type="transmembrane region" description="Helical" evidence="19">
    <location>
        <begin position="176"/>
        <end position="201"/>
    </location>
</feature>
<keyword evidence="15 19" id="KW-0472">Membrane</keyword>
<evidence type="ECO:0000256" key="3">
    <source>
        <dbReference type="ARBA" id="ARBA00005119"/>
    </source>
</evidence>
<evidence type="ECO:0000313" key="21">
    <source>
        <dbReference type="EMBL" id="QBQ35571.1"/>
    </source>
</evidence>
<comment type="pathway">
    <text evidence="3 18">Phospholipid metabolism; CDP-diacylglycerol biosynthesis; CDP-diacylglycerol from sn-glycerol 3-phosphate: step 3/3.</text>
</comment>
<dbReference type="OrthoDB" id="9799199at2"/>
<keyword evidence="17" id="KW-1208">Phospholipid metabolism</keyword>
<comment type="catalytic activity">
    <reaction evidence="1 18">
        <text>a 1,2-diacyl-sn-glycero-3-phosphate + CTP + H(+) = a CDP-1,2-diacyl-sn-glycerol + diphosphate</text>
        <dbReference type="Rhea" id="RHEA:16229"/>
        <dbReference type="ChEBI" id="CHEBI:15378"/>
        <dbReference type="ChEBI" id="CHEBI:33019"/>
        <dbReference type="ChEBI" id="CHEBI:37563"/>
        <dbReference type="ChEBI" id="CHEBI:58332"/>
        <dbReference type="ChEBI" id="CHEBI:58608"/>
        <dbReference type="EC" id="2.7.7.41"/>
    </reaction>
</comment>
<feature type="transmembrane region" description="Helical" evidence="19">
    <location>
        <begin position="213"/>
        <end position="232"/>
    </location>
</feature>
<name>A0A4P7BAH1_9BURK</name>
<dbReference type="RefSeq" id="WP_134383810.1">
    <property type="nucleotide sequence ID" value="NZ_BMWW01000005.1"/>
</dbReference>
<reference evidence="20" key="1">
    <citation type="journal article" date="2014" name="Int. J. Syst. Evol. Microbiol.">
        <title>Complete genome sequence of Corynebacterium casei LMG S-19264T (=DSM 44701T), isolated from a smear-ripened cheese.</title>
        <authorList>
            <consortium name="US DOE Joint Genome Institute (JGI-PGF)"/>
            <person name="Walter F."/>
            <person name="Albersmeier A."/>
            <person name="Kalinowski J."/>
            <person name="Ruckert C."/>
        </authorList>
    </citation>
    <scope>NUCLEOTIDE SEQUENCE</scope>
    <source>
        <strain evidence="20">KCTC 12344</strain>
    </source>
</reference>
<dbReference type="Proteomes" id="UP000619512">
    <property type="component" value="Unassembled WGS sequence"/>
</dbReference>
<comment type="subcellular location">
    <subcellularLocation>
        <location evidence="2">Cell membrane</location>
        <topology evidence="2">Multi-pass membrane protein</topology>
    </subcellularLocation>
</comment>
<evidence type="ECO:0000256" key="8">
    <source>
        <dbReference type="ARBA" id="ARBA00022475"/>
    </source>
</evidence>
<evidence type="ECO:0000313" key="23">
    <source>
        <dbReference type="Proteomes" id="UP000619512"/>
    </source>
</evidence>
<organism evidence="20 23">
    <name type="scientific">Pseudoduganella plicata</name>
    <dbReference type="NCBI Taxonomy" id="321984"/>
    <lineage>
        <taxon>Bacteria</taxon>
        <taxon>Pseudomonadati</taxon>
        <taxon>Pseudomonadota</taxon>
        <taxon>Betaproteobacteria</taxon>
        <taxon>Burkholderiales</taxon>
        <taxon>Oxalobacteraceae</taxon>
        <taxon>Telluria group</taxon>
        <taxon>Pseudoduganella</taxon>
    </lineage>
</organism>
<evidence type="ECO:0000256" key="19">
    <source>
        <dbReference type="SAM" id="Phobius"/>
    </source>
</evidence>
<evidence type="ECO:0000256" key="7">
    <source>
        <dbReference type="ARBA" id="ARBA00019373"/>
    </source>
</evidence>
<keyword evidence="12 18" id="KW-0548">Nucleotidyltransferase</keyword>
<evidence type="ECO:0000256" key="12">
    <source>
        <dbReference type="ARBA" id="ARBA00022695"/>
    </source>
</evidence>
<keyword evidence="16" id="KW-0594">Phospholipid biosynthesis</keyword>
<evidence type="ECO:0000256" key="4">
    <source>
        <dbReference type="ARBA" id="ARBA00005189"/>
    </source>
</evidence>
<protein>
    <recommendedName>
        <fullName evidence="7 18">Phosphatidate cytidylyltransferase</fullName>
        <ecNumber evidence="6 18">2.7.7.41</ecNumber>
    </recommendedName>
</protein>
<gene>
    <name evidence="21" type="ORF">E1742_04870</name>
    <name evidence="20" type="ORF">GCM10007388_33060</name>
</gene>
<dbReference type="EC" id="2.7.7.41" evidence="6 18"/>
<comment type="pathway">
    <text evidence="4">Lipid metabolism.</text>
</comment>
<dbReference type="PANTHER" id="PTHR46382">
    <property type="entry name" value="PHOSPHATIDATE CYTIDYLYLTRANSFERASE"/>
    <property type="match status" value="1"/>
</dbReference>
<keyword evidence="9" id="KW-0444">Lipid biosynthesis</keyword>
<comment type="similarity">
    <text evidence="5 18">Belongs to the CDS family.</text>
</comment>
<evidence type="ECO:0000256" key="17">
    <source>
        <dbReference type="ARBA" id="ARBA00023264"/>
    </source>
</evidence>
<keyword evidence="11 18" id="KW-0812">Transmembrane</keyword>
<dbReference type="Proteomes" id="UP000294359">
    <property type="component" value="Chromosome"/>
</dbReference>
<accession>A0A4P7BAH1</accession>
<feature type="transmembrane region" description="Helical" evidence="19">
    <location>
        <begin position="53"/>
        <end position="71"/>
    </location>
</feature>
<evidence type="ECO:0000256" key="16">
    <source>
        <dbReference type="ARBA" id="ARBA00023209"/>
    </source>
</evidence>
<dbReference type="PANTHER" id="PTHR46382:SF1">
    <property type="entry name" value="PHOSPHATIDATE CYTIDYLYLTRANSFERASE"/>
    <property type="match status" value="1"/>
</dbReference>
<dbReference type="EMBL" id="BMWW01000005">
    <property type="protein sequence ID" value="GGY96846.1"/>
    <property type="molecule type" value="Genomic_DNA"/>
</dbReference>
<evidence type="ECO:0000256" key="10">
    <source>
        <dbReference type="ARBA" id="ARBA00022679"/>
    </source>
</evidence>
<dbReference type="GO" id="GO:0004605">
    <property type="term" value="F:phosphatidate cytidylyltransferase activity"/>
    <property type="evidence" value="ECO:0007669"/>
    <property type="project" value="UniProtKB-EC"/>
</dbReference>
<dbReference type="AlphaFoldDB" id="A0A4P7BAH1"/>
<evidence type="ECO:0000256" key="18">
    <source>
        <dbReference type="RuleBase" id="RU003938"/>
    </source>
</evidence>
<dbReference type="GO" id="GO:0005886">
    <property type="term" value="C:plasma membrane"/>
    <property type="evidence" value="ECO:0007669"/>
    <property type="project" value="UniProtKB-SubCell"/>
</dbReference>
<evidence type="ECO:0000256" key="1">
    <source>
        <dbReference type="ARBA" id="ARBA00001698"/>
    </source>
</evidence>
<keyword evidence="13 19" id="KW-1133">Transmembrane helix</keyword>
<evidence type="ECO:0000256" key="9">
    <source>
        <dbReference type="ARBA" id="ARBA00022516"/>
    </source>
</evidence>
<evidence type="ECO:0000256" key="6">
    <source>
        <dbReference type="ARBA" id="ARBA00012487"/>
    </source>
</evidence>
<keyword evidence="8" id="KW-1003">Cell membrane</keyword>
<dbReference type="InterPro" id="IPR000374">
    <property type="entry name" value="PC_trans"/>
</dbReference>
<evidence type="ECO:0000256" key="11">
    <source>
        <dbReference type="ARBA" id="ARBA00022692"/>
    </source>
</evidence>
<feature type="transmembrane region" description="Helical" evidence="19">
    <location>
        <begin position="136"/>
        <end position="156"/>
    </location>
</feature>
<keyword evidence="10 18" id="KW-0808">Transferase</keyword>
<dbReference type="Pfam" id="PF01148">
    <property type="entry name" value="CTP_transf_1"/>
    <property type="match status" value="1"/>
</dbReference>
<proteinExistence type="inferred from homology"/>
<keyword evidence="14" id="KW-0443">Lipid metabolism</keyword>
<evidence type="ECO:0000313" key="22">
    <source>
        <dbReference type="Proteomes" id="UP000294359"/>
    </source>
</evidence>
<evidence type="ECO:0000256" key="2">
    <source>
        <dbReference type="ARBA" id="ARBA00004651"/>
    </source>
</evidence>
<reference evidence="21 22" key="2">
    <citation type="submission" date="2019-03" db="EMBL/GenBank/DDBJ databases">
        <title>Draft Genome Sequences of Six Type Strains of the Genus Massilia.</title>
        <authorList>
            <person name="Miess H."/>
            <person name="Frediansyhah A."/>
            <person name="Gross H."/>
        </authorList>
    </citation>
    <scope>NUCLEOTIDE SEQUENCE [LARGE SCALE GENOMIC DNA]</scope>
    <source>
        <strain evidence="21 22">DSM 17505</strain>
    </source>
</reference>
<reference evidence="20" key="3">
    <citation type="submission" date="2022-12" db="EMBL/GenBank/DDBJ databases">
        <authorList>
            <person name="Sun Q."/>
            <person name="Kim S."/>
        </authorList>
    </citation>
    <scope>NUCLEOTIDE SEQUENCE</scope>
    <source>
        <strain evidence="20">KCTC 12344</strain>
    </source>
</reference>
<evidence type="ECO:0000256" key="14">
    <source>
        <dbReference type="ARBA" id="ARBA00023098"/>
    </source>
</evidence>